<dbReference type="Gene3D" id="1.10.10.10">
    <property type="entry name" value="Winged helix-like DNA-binding domain superfamily/Winged helix DNA-binding domain"/>
    <property type="match status" value="1"/>
</dbReference>
<accession>A0A850RAH9</accession>
<protein>
    <submittedName>
        <fullName evidence="1">Sigma-70 family RNA polymerase sigma factor</fullName>
    </submittedName>
</protein>
<dbReference type="SUPFAM" id="SSF88659">
    <property type="entry name" value="Sigma3 and sigma4 domains of RNA polymerase sigma factors"/>
    <property type="match status" value="1"/>
</dbReference>
<organism evidence="1 2">
    <name type="scientific">Allochromatium humboldtianum</name>
    <dbReference type="NCBI Taxonomy" id="504901"/>
    <lineage>
        <taxon>Bacteria</taxon>
        <taxon>Pseudomonadati</taxon>
        <taxon>Pseudomonadota</taxon>
        <taxon>Gammaproteobacteria</taxon>
        <taxon>Chromatiales</taxon>
        <taxon>Chromatiaceae</taxon>
        <taxon>Allochromatium</taxon>
    </lineage>
</organism>
<gene>
    <name evidence="1" type="ORF">HW932_21225</name>
</gene>
<reference evidence="1 2" key="1">
    <citation type="submission" date="2020-06" db="EMBL/GenBank/DDBJ databases">
        <title>Whole-genome sequence of Allochromatium humboldtianum DSM 21881, type strain.</title>
        <authorList>
            <person name="Kyndt J.A."/>
            <person name="Meyer T.E."/>
        </authorList>
    </citation>
    <scope>NUCLEOTIDE SEQUENCE [LARGE SCALE GENOMIC DNA]</scope>
    <source>
        <strain evidence="1 2">DSM 21881</strain>
    </source>
</reference>
<dbReference type="RefSeq" id="WP_176978445.1">
    <property type="nucleotide sequence ID" value="NZ_JABZEO010000042.1"/>
</dbReference>
<dbReference type="InterPro" id="IPR036388">
    <property type="entry name" value="WH-like_DNA-bd_sf"/>
</dbReference>
<proteinExistence type="predicted"/>
<dbReference type="AlphaFoldDB" id="A0A850RAH9"/>
<evidence type="ECO:0000313" key="1">
    <source>
        <dbReference type="EMBL" id="NVZ11769.1"/>
    </source>
</evidence>
<name>A0A850RAH9_9GAMM</name>
<feature type="non-terminal residue" evidence="1">
    <location>
        <position position="1"/>
    </location>
</feature>
<dbReference type="Proteomes" id="UP000592294">
    <property type="component" value="Unassembled WGS sequence"/>
</dbReference>
<sequence length="295" mass="33425">AQDGSDPTRHNPPWLADFFREPWQSWCGGQVRRFFAHTAVDPLEAGQDALGILYEKLRELDDRPSDALVRAMYGNVLRDLYRHHFGRPRPPTWVQTLGPLWIWLWELVCLRWLPRSEVVLQMTASQACSLHGQVTPQWVEQGITHLNAEQACPERVKLVSVESDPEDDGESLDLVDGTTLTDTLAEAELAILLRVLVGFEDDAALSAYSRRLARVAADACTALALSDEERILLRLRFQEDLSIPRVAACLNRPQHQVRRQLERLLARIRAILDEYRIGSRELLTADAPFAMSSSV</sequence>
<keyword evidence="2" id="KW-1185">Reference proteome</keyword>
<comment type="caution">
    <text evidence="1">The sequence shown here is derived from an EMBL/GenBank/DDBJ whole genome shotgun (WGS) entry which is preliminary data.</text>
</comment>
<dbReference type="EMBL" id="JABZEO010000042">
    <property type="protein sequence ID" value="NVZ11769.1"/>
    <property type="molecule type" value="Genomic_DNA"/>
</dbReference>
<dbReference type="InterPro" id="IPR013324">
    <property type="entry name" value="RNA_pol_sigma_r3/r4-like"/>
</dbReference>
<evidence type="ECO:0000313" key="2">
    <source>
        <dbReference type="Proteomes" id="UP000592294"/>
    </source>
</evidence>